<evidence type="ECO:0000313" key="1">
    <source>
        <dbReference type="EMBL" id="MEJ8566547.1"/>
    </source>
</evidence>
<keyword evidence="2" id="KW-1185">Reference proteome</keyword>
<dbReference type="EMBL" id="JAZHOG010000001">
    <property type="protein sequence ID" value="MEJ8566547.1"/>
    <property type="molecule type" value="Genomic_DNA"/>
</dbReference>
<dbReference type="AlphaFoldDB" id="A0AAW9R580"/>
<name>A0AAW9R580_9GAMM</name>
<organism evidence="1 2">
    <name type="scientific">Elongatibacter sediminis</name>
    <dbReference type="NCBI Taxonomy" id="3119006"/>
    <lineage>
        <taxon>Bacteria</taxon>
        <taxon>Pseudomonadati</taxon>
        <taxon>Pseudomonadota</taxon>
        <taxon>Gammaproteobacteria</taxon>
        <taxon>Chromatiales</taxon>
        <taxon>Wenzhouxiangellaceae</taxon>
        <taxon>Elongatibacter</taxon>
    </lineage>
</organism>
<dbReference type="RefSeq" id="WP_354693864.1">
    <property type="nucleotide sequence ID" value="NZ_JAZHOG010000001.1"/>
</dbReference>
<evidence type="ECO:0000313" key="2">
    <source>
        <dbReference type="Proteomes" id="UP001359886"/>
    </source>
</evidence>
<sequence length="278" mass="30776">MAVRVLGHLQAPASLKALVAVLLIGGFSPLLLAQGTFVNKDPETGETICDYDINADCRLLLQNRNKVERSPKESGPIDLTGYWMSVITEDWRWRVLTPPKGDVASLPLNVEGMRAANEWDPNDVGSCKPFGAAGLMRNPTRVRFQWEDENTLIAETDHGVQTRRFQFGATPPGPEHPHSLQGFSVASWGASGLKVETSHLSAGYLRKNGVPYSEGAKLTEYYNVYTAFDETWLTITTIVEDPKYLTRTFNTSLDFKKLEDDSDWNPTPCQAVAIVGSE</sequence>
<gene>
    <name evidence="1" type="ORF">V3330_02810</name>
</gene>
<protein>
    <submittedName>
        <fullName evidence="1">Uncharacterized protein</fullName>
    </submittedName>
</protein>
<accession>A0AAW9R580</accession>
<proteinExistence type="predicted"/>
<reference evidence="1 2" key="1">
    <citation type="submission" date="2024-02" db="EMBL/GenBank/DDBJ databases">
        <title>A novel Wenzhouxiangellaceae bacterium, isolated from coastal sediments.</title>
        <authorList>
            <person name="Du Z.-J."/>
            <person name="Ye Y.-Q."/>
            <person name="Zhang X.-Y."/>
        </authorList>
    </citation>
    <scope>NUCLEOTIDE SEQUENCE [LARGE SCALE GENOMIC DNA]</scope>
    <source>
        <strain evidence="1 2">CH-27</strain>
    </source>
</reference>
<dbReference type="Proteomes" id="UP001359886">
    <property type="component" value="Unassembled WGS sequence"/>
</dbReference>
<comment type="caution">
    <text evidence="1">The sequence shown here is derived from an EMBL/GenBank/DDBJ whole genome shotgun (WGS) entry which is preliminary data.</text>
</comment>